<dbReference type="Pfam" id="PF17928">
    <property type="entry name" value="TetR_C_22"/>
    <property type="match status" value="1"/>
</dbReference>
<dbReference type="Gene3D" id="1.10.357.10">
    <property type="entry name" value="Tetracycline Repressor, domain 2"/>
    <property type="match status" value="1"/>
</dbReference>
<dbReference type="Proteomes" id="UP000241158">
    <property type="component" value="Unassembled WGS sequence"/>
</dbReference>
<name>A0A2P7AX31_9HYPH</name>
<evidence type="ECO:0000256" key="1">
    <source>
        <dbReference type="ARBA" id="ARBA00023015"/>
    </source>
</evidence>
<keyword evidence="7" id="KW-1185">Reference proteome</keyword>
<comment type="caution">
    <text evidence="6">The sequence shown here is derived from an EMBL/GenBank/DDBJ whole genome shotgun (WGS) entry which is preliminary data.</text>
</comment>
<keyword evidence="2 4" id="KW-0238">DNA-binding</keyword>
<reference evidence="7" key="1">
    <citation type="submission" date="2017-11" db="EMBL/GenBank/DDBJ databases">
        <authorList>
            <person name="Kuznetsova I."/>
            <person name="Sazanova A."/>
            <person name="Chirak E."/>
            <person name="Safronova V."/>
            <person name="Willems A."/>
        </authorList>
    </citation>
    <scope>NUCLEOTIDE SEQUENCE [LARGE SCALE GENOMIC DNA]</scope>
    <source>
        <strain evidence="7">PEPV15</strain>
    </source>
</reference>
<sequence length="206" mass="23007">MNENLALESVRREPTQKRSRERVERILSCASALIERSGSDAMRMSDVAEMAGISIGSLYQYFPDKGAIIRTLAERYNALGRQCIAEGLQGVTDREGLRRAFGELIDIYYAMFLAEPVMRDIWSGTQADKALRDIDLADSRINGAVLAAARARVEAGADRAELETSSFLIMQLGEATMRLAISVERREGDALVEHFKRMVLREMMKG</sequence>
<dbReference type="PANTHER" id="PTHR30055:SF234">
    <property type="entry name" value="HTH-TYPE TRANSCRIPTIONAL REGULATOR BETI"/>
    <property type="match status" value="1"/>
</dbReference>
<dbReference type="InterPro" id="IPR001647">
    <property type="entry name" value="HTH_TetR"/>
</dbReference>
<dbReference type="EMBL" id="PGGN01000002">
    <property type="protein sequence ID" value="PSH58770.1"/>
    <property type="molecule type" value="Genomic_DNA"/>
</dbReference>
<keyword evidence="1" id="KW-0805">Transcription regulation</keyword>
<dbReference type="InterPro" id="IPR050109">
    <property type="entry name" value="HTH-type_TetR-like_transc_reg"/>
</dbReference>
<dbReference type="PROSITE" id="PS50977">
    <property type="entry name" value="HTH_TETR_2"/>
    <property type="match status" value="1"/>
</dbReference>
<dbReference type="SUPFAM" id="SSF46689">
    <property type="entry name" value="Homeodomain-like"/>
    <property type="match status" value="1"/>
</dbReference>
<gene>
    <name evidence="6" type="ORF">CU100_10275</name>
</gene>
<evidence type="ECO:0000313" key="7">
    <source>
        <dbReference type="Proteomes" id="UP000241158"/>
    </source>
</evidence>
<protein>
    <submittedName>
        <fullName evidence="6">TetR family transcriptional regulator</fullName>
    </submittedName>
</protein>
<feature type="domain" description="HTH tetR-type" evidence="5">
    <location>
        <begin position="20"/>
        <end position="80"/>
    </location>
</feature>
<keyword evidence="3" id="KW-0804">Transcription</keyword>
<dbReference type="GO" id="GO:0003700">
    <property type="term" value="F:DNA-binding transcription factor activity"/>
    <property type="evidence" value="ECO:0007669"/>
    <property type="project" value="TreeGrafter"/>
</dbReference>
<dbReference type="GO" id="GO:0000976">
    <property type="term" value="F:transcription cis-regulatory region binding"/>
    <property type="evidence" value="ECO:0007669"/>
    <property type="project" value="TreeGrafter"/>
</dbReference>
<evidence type="ECO:0000256" key="3">
    <source>
        <dbReference type="ARBA" id="ARBA00023163"/>
    </source>
</evidence>
<organism evidence="6 7">
    <name type="scientific">Phyllobacterium endophyticum</name>
    <dbReference type="NCBI Taxonomy" id="1149773"/>
    <lineage>
        <taxon>Bacteria</taxon>
        <taxon>Pseudomonadati</taxon>
        <taxon>Pseudomonadota</taxon>
        <taxon>Alphaproteobacteria</taxon>
        <taxon>Hyphomicrobiales</taxon>
        <taxon>Phyllobacteriaceae</taxon>
        <taxon>Phyllobacterium</taxon>
    </lineage>
</organism>
<dbReference type="PRINTS" id="PR00455">
    <property type="entry name" value="HTHTETR"/>
</dbReference>
<evidence type="ECO:0000256" key="2">
    <source>
        <dbReference type="ARBA" id="ARBA00023125"/>
    </source>
</evidence>
<dbReference type="Pfam" id="PF00440">
    <property type="entry name" value="TetR_N"/>
    <property type="match status" value="1"/>
</dbReference>
<evidence type="ECO:0000256" key="4">
    <source>
        <dbReference type="PROSITE-ProRule" id="PRU00335"/>
    </source>
</evidence>
<accession>A0A2P7AX31</accession>
<feature type="DNA-binding region" description="H-T-H motif" evidence="4">
    <location>
        <begin position="43"/>
        <end position="62"/>
    </location>
</feature>
<evidence type="ECO:0000313" key="6">
    <source>
        <dbReference type="EMBL" id="PSH58770.1"/>
    </source>
</evidence>
<dbReference type="AlphaFoldDB" id="A0A2P7AX31"/>
<dbReference type="InterPro" id="IPR041674">
    <property type="entry name" value="TetR_C_22"/>
</dbReference>
<evidence type="ECO:0000259" key="5">
    <source>
        <dbReference type="PROSITE" id="PS50977"/>
    </source>
</evidence>
<dbReference type="OrthoDB" id="9808189at2"/>
<dbReference type="InterPro" id="IPR009057">
    <property type="entry name" value="Homeodomain-like_sf"/>
</dbReference>
<dbReference type="RefSeq" id="WP_106717211.1">
    <property type="nucleotide sequence ID" value="NZ_JACHXT010000001.1"/>
</dbReference>
<dbReference type="PANTHER" id="PTHR30055">
    <property type="entry name" value="HTH-TYPE TRANSCRIPTIONAL REGULATOR RUTR"/>
    <property type="match status" value="1"/>
</dbReference>
<proteinExistence type="predicted"/>